<keyword evidence="1" id="KW-1133">Transmembrane helix</keyword>
<name>A0A380TLP4_9ZZZZ</name>
<dbReference type="AlphaFoldDB" id="A0A380TLP4"/>
<feature type="domain" description="Fe/B12 periplasmic-binding" evidence="2">
    <location>
        <begin position="52"/>
        <end position="306"/>
    </location>
</feature>
<feature type="transmembrane region" description="Helical" evidence="1">
    <location>
        <begin position="28"/>
        <end position="48"/>
    </location>
</feature>
<reference evidence="3" key="1">
    <citation type="submission" date="2018-07" db="EMBL/GenBank/DDBJ databases">
        <authorList>
            <person name="Quirk P.G."/>
            <person name="Krulwich T.A."/>
        </authorList>
    </citation>
    <scope>NUCLEOTIDE SEQUENCE</scope>
</reference>
<dbReference type="InterPro" id="IPR002491">
    <property type="entry name" value="ABC_transptr_periplasmic_BD"/>
</dbReference>
<dbReference type="PANTHER" id="PTHR30535:SF34">
    <property type="entry name" value="MOLYBDATE-BINDING PROTEIN MOLA"/>
    <property type="match status" value="1"/>
</dbReference>
<gene>
    <name evidence="3" type="ORF">DF3PB_80019</name>
</gene>
<accession>A0A380TLP4</accession>
<organism evidence="3">
    <name type="scientific">metagenome</name>
    <dbReference type="NCBI Taxonomy" id="256318"/>
    <lineage>
        <taxon>unclassified sequences</taxon>
        <taxon>metagenomes</taxon>
    </lineage>
</organism>
<sequence>MAAGTVLRPQTEARRRAGLCPAASSPSAIWAAFLIIAVVLGTIAPVHAQPDRIVSLNLCTDQMALMLVPRETIRSLSYLAVRPDISAASDRAGGIPLNHGRSEEILPLHPDMILAGRYTSRPTVFLLKRLGYDVLDQDISRSIADVRERVREVGRALGRASEAEARVAAMDARLAALAPRPGERRPTALYYQPNGYTAGADTLVGDVMAHAGLDNLGARARVRGHGRMPLETLIELQPEILIVDDRKPQAPALAYEALRHPALKAMIDRSVQVIVPTRLWICGIPTVVDAVEILAEAREQTLSGGRS</sequence>
<dbReference type="GO" id="GO:0071281">
    <property type="term" value="P:cellular response to iron ion"/>
    <property type="evidence" value="ECO:0007669"/>
    <property type="project" value="TreeGrafter"/>
</dbReference>
<evidence type="ECO:0000313" key="3">
    <source>
        <dbReference type="EMBL" id="SUS08651.1"/>
    </source>
</evidence>
<keyword evidence="1" id="KW-0472">Membrane</keyword>
<dbReference type="PANTHER" id="PTHR30535">
    <property type="entry name" value="VITAMIN B12-BINDING PROTEIN"/>
    <property type="match status" value="1"/>
</dbReference>
<dbReference type="PROSITE" id="PS50983">
    <property type="entry name" value="FE_B12_PBP"/>
    <property type="match status" value="1"/>
</dbReference>
<evidence type="ECO:0000256" key="1">
    <source>
        <dbReference type="SAM" id="Phobius"/>
    </source>
</evidence>
<dbReference type="EMBL" id="UIDG01000634">
    <property type="protein sequence ID" value="SUS08651.1"/>
    <property type="molecule type" value="Genomic_DNA"/>
</dbReference>
<dbReference type="Gene3D" id="3.40.50.1980">
    <property type="entry name" value="Nitrogenase molybdenum iron protein domain"/>
    <property type="match status" value="2"/>
</dbReference>
<evidence type="ECO:0000259" key="2">
    <source>
        <dbReference type="PROSITE" id="PS50983"/>
    </source>
</evidence>
<dbReference type="Pfam" id="PF01497">
    <property type="entry name" value="Peripla_BP_2"/>
    <property type="match status" value="1"/>
</dbReference>
<dbReference type="InterPro" id="IPR050902">
    <property type="entry name" value="ABC_Transporter_SBP"/>
</dbReference>
<keyword evidence="1" id="KW-0812">Transmembrane</keyword>
<proteinExistence type="predicted"/>
<dbReference type="SUPFAM" id="SSF53807">
    <property type="entry name" value="Helical backbone' metal receptor"/>
    <property type="match status" value="1"/>
</dbReference>
<protein>
    <recommendedName>
        <fullName evidence="2">Fe/B12 periplasmic-binding domain-containing protein</fullName>
    </recommendedName>
</protein>